<evidence type="ECO:0000256" key="8">
    <source>
        <dbReference type="SAM" id="MobiDB-lite"/>
    </source>
</evidence>
<evidence type="ECO:0000313" key="11">
    <source>
        <dbReference type="Proteomes" id="UP000813461"/>
    </source>
</evidence>
<evidence type="ECO:0000259" key="9">
    <source>
        <dbReference type="PROSITE" id="PS50048"/>
    </source>
</evidence>
<keyword evidence="6" id="KW-0804">Transcription</keyword>
<dbReference type="PANTHER" id="PTHR47782">
    <property type="entry name" value="ZN(II)2CYS6 TRANSCRIPTION FACTOR (EUROFUNG)-RELATED"/>
    <property type="match status" value="1"/>
</dbReference>
<dbReference type="Pfam" id="PF04082">
    <property type="entry name" value="Fungal_trans"/>
    <property type="match status" value="1"/>
</dbReference>
<dbReference type="OrthoDB" id="25921at2759"/>
<keyword evidence="4" id="KW-0805">Transcription regulation</keyword>
<dbReference type="SMART" id="SM00906">
    <property type="entry name" value="Fungal_trans"/>
    <property type="match status" value="1"/>
</dbReference>
<dbReference type="GO" id="GO:0045944">
    <property type="term" value="P:positive regulation of transcription by RNA polymerase II"/>
    <property type="evidence" value="ECO:0007669"/>
    <property type="project" value="TreeGrafter"/>
</dbReference>
<dbReference type="Pfam" id="PF00172">
    <property type="entry name" value="Zn_clus"/>
    <property type="match status" value="1"/>
</dbReference>
<proteinExistence type="predicted"/>
<dbReference type="InterPro" id="IPR052202">
    <property type="entry name" value="Yeast_MetPath_Reg"/>
</dbReference>
<name>A0A8K0QT99_9PLEO</name>
<reference evidence="10" key="1">
    <citation type="journal article" date="2021" name="Nat. Commun.">
        <title>Genetic determinants of endophytism in the Arabidopsis root mycobiome.</title>
        <authorList>
            <person name="Mesny F."/>
            <person name="Miyauchi S."/>
            <person name="Thiergart T."/>
            <person name="Pickel B."/>
            <person name="Atanasova L."/>
            <person name="Karlsson M."/>
            <person name="Huettel B."/>
            <person name="Barry K.W."/>
            <person name="Haridas S."/>
            <person name="Chen C."/>
            <person name="Bauer D."/>
            <person name="Andreopoulos W."/>
            <person name="Pangilinan J."/>
            <person name="LaButti K."/>
            <person name="Riley R."/>
            <person name="Lipzen A."/>
            <person name="Clum A."/>
            <person name="Drula E."/>
            <person name="Henrissat B."/>
            <person name="Kohler A."/>
            <person name="Grigoriev I.V."/>
            <person name="Martin F.M."/>
            <person name="Hacquard S."/>
        </authorList>
    </citation>
    <scope>NUCLEOTIDE SEQUENCE</scope>
    <source>
        <strain evidence="10">MPI-SDFR-AT-0120</strain>
    </source>
</reference>
<sequence>MPDSDTPRNPRLRLACARCQRRKIRCDGQYPTCGNCRRASAECVDGESARLRSVPRRIAWLEAIIRERLPDVDLSAGAPQEIPAPGYAQVDIDQASSQQQEPHGESTASFPAPDQPARPLDQRAHEIGLISVGANADQKYIGPSSGYFLARLLIAHSPPRNASHEIGPETPANLSIISDLVDSVQGPLPIPNRSLVERLSQVYFDTINVQWPILHESSFKAAINQLLSEEVTSAPSRQKEPHVSFQLYMVLAIAATVLSHRTKRQFSAESYCLSALQYLDQLNVQSSMQGLQCMLLLLIFTFHNPHVRLSIWHLNYQCLASVVDLGLQRNVTASAGISIVTQEIRTRLFWTVLSLDRTIATMMGRPIGLRDEACELRLPQEISDGGSAGAEPATTASSSVLISIHLFKLSKLNSELKYVANSIVREAPSYAYPPITDITSWQSDMLSRLDQWASQVPQCVQGNLYMEVLCKIRFHAMRLLLLRPSPAIPAPRPAALVNCYDSARRIIGLYSELYRQELLLYDWMTLHGIISGTITMLYCMRSVPELSRDAKIEELMRDMNISLSILSATGEYWSGARRARDILEDLGRSTLSFITRIRSTPSERDPDWAGTTPGATMNWLNDSGTVTEAGPVSNAEFPAGFSLPIDSHNDYLNWFDPNQQPHLFGENMEMDTIIRNLFDGFVPQVDNFVTAPAF</sequence>
<dbReference type="CDD" id="cd12148">
    <property type="entry name" value="fungal_TF_MHR"/>
    <property type="match status" value="1"/>
</dbReference>
<accession>A0A8K0QT99</accession>
<dbReference type="SUPFAM" id="SSF57701">
    <property type="entry name" value="Zn2/Cys6 DNA-binding domain"/>
    <property type="match status" value="1"/>
</dbReference>
<dbReference type="Gene3D" id="4.10.240.10">
    <property type="entry name" value="Zn(2)-C6 fungal-type DNA-binding domain"/>
    <property type="match status" value="1"/>
</dbReference>
<dbReference type="SMART" id="SM00066">
    <property type="entry name" value="GAL4"/>
    <property type="match status" value="1"/>
</dbReference>
<evidence type="ECO:0000256" key="1">
    <source>
        <dbReference type="ARBA" id="ARBA00004123"/>
    </source>
</evidence>
<dbReference type="GO" id="GO:0043565">
    <property type="term" value="F:sequence-specific DNA binding"/>
    <property type="evidence" value="ECO:0007669"/>
    <property type="project" value="TreeGrafter"/>
</dbReference>
<dbReference type="GO" id="GO:0005634">
    <property type="term" value="C:nucleus"/>
    <property type="evidence" value="ECO:0007669"/>
    <property type="project" value="UniProtKB-SubCell"/>
</dbReference>
<dbReference type="EMBL" id="JAGMVJ010000028">
    <property type="protein sequence ID" value="KAH7070137.1"/>
    <property type="molecule type" value="Genomic_DNA"/>
</dbReference>
<dbReference type="InterPro" id="IPR007219">
    <property type="entry name" value="XnlR_reg_dom"/>
</dbReference>
<dbReference type="GO" id="GO:0000981">
    <property type="term" value="F:DNA-binding transcription factor activity, RNA polymerase II-specific"/>
    <property type="evidence" value="ECO:0007669"/>
    <property type="project" value="InterPro"/>
</dbReference>
<dbReference type="GO" id="GO:0008270">
    <property type="term" value="F:zinc ion binding"/>
    <property type="evidence" value="ECO:0007669"/>
    <property type="project" value="InterPro"/>
</dbReference>
<evidence type="ECO:0000256" key="2">
    <source>
        <dbReference type="ARBA" id="ARBA00022723"/>
    </source>
</evidence>
<keyword evidence="11" id="KW-1185">Reference proteome</keyword>
<dbReference type="GO" id="GO:0006351">
    <property type="term" value="P:DNA-templated transcription"/>
    <property type="evidence" value="ECO:0007669"/>
    <property type="project" value="InterPro"/>
</dbReference>
<dbReference type="Proteomes" id="UP000813461">
    <property type="component" value="Unassembled WGS sequence"/>
</dbReference>
<protein>
    <submittedName>
        <fullName evidence="10">Fungal-specific transcription factor domain-containing protein</fullName>
    </submittedName>
</protein>
<evidence type="ECO:0000256" key="6">
    <source>
        <dbReference type="ARBA" id="ARBA00023163"/>
    </source>
</evidence>
<keyword evidence="3" id="KW-0862">Zinc</keyword>
<organism evidence="10 11">
    <name type="scientific">Paraphoma chrysanthemicola</name>
    <dbReference type="NCBI Taxonomy" id="798071"/>
    <lineage>
        <taxon>Eukaryota</taxon>
        <taxon>Fungi</taxon>
        <taxon>Dikarya</taxon>
        <taxon>Ascomycota</taxon>
        <taxon>Pezizomycotina</taxon>
        <taxon>Dothideomycetes</taxon>
        <taxon>Pleosporomycetidae</taxon>
        <taxon>Pleosporales</taxon>
        <taxon>Pleosporineae</taxon>
        <taxon>Phaeosphaeriaceae</taxon>
        <taxon>Paraphoma</taxon>
    </lineage>
</organism>
<feature type="domain" description="Zn(2)-C6 fungal-type" evidence="9">
    <location>
        <begin position="15"/>
        <end position="45"/>
    </location>
</feature>
<evidence type="ECO:0000256" key="3">
    <source>
        <dbReference type="ARBA" id="ARBA00022833"/>
    </source>
</evidence>
<comment type="subcellular location">
    <subcellularLocation>
        <location evidence="1">Nucleus</location>
    </subcellularLocation>
</comment>
<comment type="caution">
    <text evidence="10">The sequence shown here is derived from an EMBL/GenBank/DDBJ whole genome shotgun (WGS) entry which is preliminary data.</text>
</comment>
<keyword evidence="2" id="KW-0479">Metal-binding</keyword>
<evidence type="ECO:0000256" key="4">
    <source>
        <dbReference type="ARBA" id="ARBA00023015"/>
    </source>
</evidence>
<gene>
    <name evidence="10" type="ORF">FB567DRAFT_456136</name>
</gene>
<dbReference type="PANTHER" id="PTHR47782:SF1">
    <property type="entry name" value="PYRIMIDINE PATHWAY REGULATORY PROTEIN 1"/>
    <property type="match status" value="1"/>
</dbReference>
<dbReference type="AlphaFoldDB" id="A0A8K0QT99"/>
<dbReference type="CDD" id="cd00067">
    <property type="entry name" value="GAL4"/>
    <property type="match status" value="1"/>
</dbReference>
<feature type="compositionally biased region" description="Polar residues" evidence="8">
    <location>
        <begin position="94"/>
        <end position="109"/>
    </location>
</feature>
<dbReference type="InterPro" id="IPR036864">
    <property type="entry name" value="Zn2-C6_fun-type_DNA-bd_sf"/>
</dbReference>
<dbReference type="InterPro" id="IPR001138">
    <property type="entry name" value="Zn2Cys6_DnaBD"/>
</dbReference>
<keyword evidence="7" id="KW-0539">Nucleus</keyword>
<evidence type="ECO:0000256" key="5">
    <source>
        <dbReference type="ARBA" id="ARBA00023125"/>
    </source>
</evidence>
<evidence type="ECO:0000256" key="7">
    <source>
        <dbReference type="ARBA" id="ARBA00023242"/>
    </source>
</evidence>
<feature type="region of interest" description="Disordered" evidence="8">
    <location>
        <begin position="94"/>
        <end position="119"/>
    </location>
</feature>
<keyword evidence="5" id="KW-0238">DNA-binding</keyword>
<dbReference type="PROSITE" id="PS50048">
    <property type="entry name" value="ZN2_CY6_FUNGAL_2"/>
    <property type="match status" value="1"/>
</dbReference>
<evidence type="ECO:0000313" key="10">
    <source>
        <dbReference type="EMBL" id="KAH7070137.1"/>
    </source>
</evidence>